<gene>
    <name evidence="5 9" type="primary">recX</name>
    <name evidence="9" type="ORF">VCO01S_36630</name>
</gene>
<accession>A0A4Y3IUR6</accession>
<dbReference type="HAMAP" id="MF_01114">
    <property type="entry name" value="RecX"/>
    <property type="match status" value="1"/>
</dbReference>
<evidence type="ECO:0000259" key="6">
    <source>
        <dbReference type="Pfam" id="PF02631"/>
    </source>
</evidence>
<dbReference type="Gene3D" id="1.10.10.10">
    <property type="entry name" value="Winged helix-like DNA-binding domain superfamily/Winged helix DNA-binding domain"/>
    <property type="match status" value="3"/>
</dbReference>
<dbReference type="RefSeq" id="WP_141273269.1">
    <property type="nucleotide sequence ID" value="NZ_BJLH01000020.1"/>
</dbReference>
<evidence type="ECO:0000259" key="7">
    <source>
        <dbReference type="Pfam" id="PF21981"/>
    </source>
</evidence>
<dbReference type="PANTHER" id="PTHR33602">
    <property type="entry name" value="REGULATORY PROTEIN RECX FAMILY PROTEIN"/>
    <property type="match status" value="1"/>
</dbReference>
<dbReference type="Proteomes" id="UP000318242">
    <property type="component" value="Unassembled WGS sequence"/>
</dbReference>
<dbReference type="Pfam" id="PF21982">
    <property type="entry name" value="RecX_HTH1"/>
    <property type="match status" value="1"/>
</dbReference>
<evidence type="ECO:0000256" key="2">
    <source>
        <dbReference type="ARBA" id="ARBA00009695"/>
    </source>
</evidence>
<evidence type="ECO:0000259" key="8">
    <source>
        <dbReference type="Pfam" id="PF21982"/>
    </source>
</evidence>
<dbReference type="InterPro" id="IPR003783">
    <property type="entry name" value="Regulatory_RecX"/>
</dbReference>
<evidence type="ECO:0000256" key="1">
    <source>
        <dbReference type="ARBA" id="ARBA00004496"/>
    </source>
</evidence>
<dbReference type="AlphaFoldDB" id="A0A4Y3IUR6"/>
<dbReference type="GO" id="GO:0005737">
    <property type="term" value="C:cytoplasm"/>
    <property type="evidence" value="ECO:0007669"/>
    <property type="project" value="UniProtKB-SubCell"/>
</dbReference>
<dbReference type="InterPro" id="IPR036388">
    <property type="entry name" value="WH-like_DNA-bd_sf"/>
</dbReference>
<dbReference type="OrthoDB" id="7066780at2"/>
<dbReference type="InterPro" id="IPR053926">
    <property type="entry name" value="RecX_HTH_1st"/>
</dbReference>
<dbReference type="Pfam" id="PF21981">
    <property type="entry name" value="RecX_HTH3"/>
    <property type="match status" value="1"/>
</dbReference>
<organism evidence="9 10">
    <name type="scientific">Vibrio comitans NBRC 102076</name>
    <dbReference type="NCBI Taxonomy" id="1219078"/>
    <lineage>
        <taxon>Bacteria</taxon>
        <taxon>Pseudomonadati</taxon>
        <taxon>Pseudomonadota</taxon>
        <taxon>Gammaproteobacteria</taxon>
        <taxon>Vibrionales</taxon>
        <taxon>Vibrionaceae</taxon>
        <taxon>Vibrio</taxon>
    </lineage>
</organism>
<evidence type="ECO:0000256" key="5">
    <source>
        <dbReference type="HAMAP-Rule" id="MF_01114"/>
    </source>
</evidence>
<keyword evidence="4 5" id="KW-0963">Cytoplasm</keyword>
<name>A0A4Y3IUR6_9VIBR</name>
<feature type="domain" description="RecX first three-helical" evidence="8">
    <location>
        <begin position="10"/>
        <end position="49"/>
    </location>
</feature>
<dbReference type="NCBIfam" id="NF001057">
    <property type="entry name" value="PRK00117.3-3"/>
    <property type="match status" value="1"/>
</dbReference>
<dbReference type="PANTHER" id="PTHR33602:SF1">
    <property type="entry name" value="REGULATORY PROTEIN RECX FAMILY PROTEIN"/>
    <property type="match status" value="1"/>
</dbReference>
<keyword evidence="10" id="KW-1185">Reference proteome</keyword>
<dbReference type="Pfam" id="PF02631">
    <property type="entry name" value="RecX_HTH2"/>
    <property type="match status" value="1"/>
</dbReference>
<comment type="subcellular location">
    <subcellularLocation>
        <location evidence="1 5">Cytoplasm</location>
    </subcellularLocation>
</comment>
<sequence>MYSQTPVRTAKKAALDLLSRCEYGRYELQQKLLNKGFELNDIDEAIEFCREHHYLDDLRYAKDQIKLHVEKGHGERRIRQNLHVKHVRSEVIDQALAEDPQNWFELAKLSVNKHFGESSTSESHEYSNQVRFLQYRGFSSEQIQYALNPE</sequence>
<dbReference type="GO" id="GO:0006282">
    <property type="term" value="P:regulation of DNA repair"/>
    <property type="evidence" value="ECO:0007669"/>
    <property type="project" value="UniProtKB-UniRule"/>
</dbReference>
<reference evidence="9 10" key="1">
    <citation type="submission" date="2019-06" db="EMBL/GenBank/DDBJ databases">
        <title>Whole genome shotgun sequence of Vibrio comitans NBRC 102076.</title>
        <authorList>
            <person name="Hosoyama A."/>
            <person name="Uohara A."/>
            <person name="Ohji S."/>
            <person name="Ichikawa N."/>
        </authorList>
    </citation>
    <scope>NUCLEOTIDE SEQUENCE [LARGE SCALE GENOMIC DNA]</scope>
    <source>
        <strain evidence="9 10">NBRC 102076</strain>
    </source>
</reference>
<comment type="similarity">
    <text evidence="2 5">Belongs to the RecX family.</text>
</comment>
<dbReference type="InterPro" id="IPR053925">
    <property type="entry name" value="RecX_HTH_3rd"/>
</dbReference>
<dbReference type="EMBL" id="BJLH01000020">
    <property type="protein sequence ID" value="GEA62470.1"/>
    <property type="molecule type" value="Genomic_DNA"/>
</dbReference>
<protein>
    <recommendedName>
        <fullName evidence="3 5">Regulatory protein RecX</fullName>
    </recommendedName>
</protein>
<feature type="domain" description="RecX second three-helical" evidence="6">
    <location>
        <begin position="56"/>
        <end position="96"/>
    </location>
</feature>
<evidence type="ECO:0000256" key="4">
    <source>
        <dbReference type="ARBA" id="ARBA00022490"/>
    </source>
</evidence>
<proteinExistence type="inferred from homology"/>
<evidence type="ECO:0000313" key="10">
    <source>
        <dbReference type="Proteomes" id="UP000318242"/>
    </source>
</evidence>
<feature type="domain" description="RecX third three-helical" evidence="7">
    <location>
        <begin position="104"/>
        <end position="147"/>
    </location>
</feature>
<evidence type="ECO:0000313" key="9">
    <source>
        <dbReference type="EMBL" id="GEA62470.1"/>
    </source>
</evidence>
<evidence type="ECO:0000256" key="3">
    <source>
        <dbReference type="ARBA" id="ARBA00018111"/>
    </source>
</evidence>
<dbReference type="InterPro" id="IPR053924">
    <property type="entry name" value="RecX_HTH_2nd"/>
</dbReference>
<comment type="function">
    <text evidence="5">Modulates RecA activity.</text>
</comment>
<comment type="caution">
    <text evidence="9">The sequence shown here is derived from an EMBL/GenBank/DDBJ whole genome shotgun (WGS) entry which is preliminary data.</text>
</comment>